<keyword evidence="13" id="KW-1185">Reference proteome</keyword>
<evidence type="ECO:0000256" key="9">
    <source>
        <dbReference type="ARBA" id="ARBA00023065"/>
    </source>
</evidence>
<feature type="transmembrane region" description="Helical" evidence="12">
    <location>
        <begin position="20"/>
        <end position="46"/>
    </location>
</feature>
<evidence type="ECO:0000256" key="3">
    <source>
        <dbReference type="ARBA" id="ARBA00022448"/>
    </source>
</evidence>
<dbReference type="PANTHER" id="PTHR11893">
    <property type="entry name" value="INNEXIN"/>
    <property type="match status" value="1"/>
</dbReference>
<evidence type="ECO:0000256" key="6">
    <source>
        <dbReference type="ARBA" id="ARBA00022868"/>
    </source>
</evidence>
<comment type="subcellular location">
    <subcellularLocation>
        <location evidence="1">Cell junction</location>
        <location evidence="1">Gap junction</location>
    </subcellularLocation>
    <subcellularLocation>
        <location evidence="2 12">Cell membrane</location>
        <topology evidence="2 12">Multi-pass membrane protein</topology>
    </subcellularLocation>
</comment>
<keyword evidence="9 12" id="KW-0406">Ion transport</keyword>
<keyword evidence="3 12" id="KW-0813">Transport</keyword>
<dbReference type="AlphaFoldDB" id="A0A914GR99"/>
<dbReference type="GO" id="GO:0005243">
    <property type="term" value="F:gap junction channel activity"/>
    <property type="evidence" value="ECO:0007669"/>
    <property type="project" value="TreeGrafter"/>
</dbReference>
<dbReference type="GO" id="GO:0005886">
    <property type="term" value="C:plasma membrane"/>
    <property type="evidence" value="ECO:0007669"/>
    <property type="project" value="UniProtKB-SubCell"/>
</dbReference>
<evidence type="ECO:0000256" key="10">
    <source>
        <dbReference type="ARBA" id="ARBA00023136"/>
    </source>
</evidence>
<reference evidence="14" key="1">
    <citation type="submission" date="2022-11" db="UniProtKB">
        <authorList>
            <consortium name="WormBaseParasite"/>
        </authorList>
    </citation>
    <scope>IDENTIFICATION</scope>
</reference>
<evidence type="ECO:0000256" key="4">
    <source>
        <dbReference type="ARBA" id="ARBA00022475"/>
    </source>
</evidence>
<keyword evidence="5 12" id="KW-0812">Transmembrane</keyword>
<dbReference type="WBParaSite" id="Gr19_v10_g10014.t1">
    <property type="protein sequence ID" value="Gr19_v10_g10014.t1"/>
    <property type="gene ID" value="Gr19_v10_g10014"/>
</dbReference>
<dbReference type="PANTHER" id="PTHR11893:SF36">
    <property type="entry name" value="INNEXIN-5"/>
    <property type="match status" value="1"/>
</dbReference>
<evidence type="ECO:0000256" key="1">
    <source>
        <dbReference type="ARBA" id="ARBA00004610"/>
    </source>
</evidence>
<comment type="similarity">
    <text evidence="12">Belongs to the pannexin family.</text>
</comment>
<evidence type="ECO:0000256" key="8">
    <source>
        <dbReference type="ARBA" id="ARBA00022989"/>
    </source>
</evidence>
<name>A0A914GR99_GLORO</name>
<proteinExistence type="inferred from homology"/>
<keyword evidence="4" id="KW-1003">Cell membrane</keyword>
<sequence>MHGLLQCVLMINMFNEKIYLFIWFWFLLVAASTLINFLYCLISLVLPISRELQLRLLLKQAKFQYGTETN</sequence>
<accession>A0A914GR99</accession>
<dbReference type="PROSITE" id="PS51013">
    <property type="entry name" value="PANNEXIN"/>
    <property type="match status" value="1"/>
</dbReference>
<comment type="caution">
    <text evidence="12">Lacks conserved residue(s) required for the propagation of feature annotation.</text>
</comment>
<evidence type="ECO:0000256" key="7">
    <source>
        <dbReference type="ARBA" id="ARBA00022949"/>
    </source>
</evidence>
<dbReference type="Proteomes" id="UP000887572">
    <property type="component" value="Unplaced"/>
</dbReference>
<evidence type="ECO:0000256" key="5">
    <source>
        <dbReference type="ARBA" id="ARBA00022692"/>
    </source>
</evidence>
<keyword evidence="10 12" id="KW-0472">Membrane</keyword>
<protein>
    <recommendedName>
        <fullName evidence="12">Innexin</fullName>
    </recommendedName>
</protein>
<comment type="function">
    <text evidence="12">Structural component of the gap junctions.</text>
</comment>
<keyword evidence="8 12" id="KW-1133">Transmembrane helix</keyword>
<keyword evidence="7" id="KW-0965">Cell junction</keyword>
<evidence type="ECO:0000256" key="11">
    <source>
        <dbReference type="ARBA" id="ARBA00023303"/>
    </source>
</evidence>
<dbReference type="GO" id="GO:0034220">
    <property type="term" value="P:monoatomic ion transmembrane transport"/>
    <property type="evidence" value="ECO:0007669"/>
    <property type="project" value="UniProtKB-KW"/>
</dbReference>
<keyword evidence="11 12" id="KW-0407">Ion channel</keyword>
<evidence type="ECO:0000256" key="2">
    <source>
        <dbReference type="ARBA" id="ARBA00004651"/>
    </source>
</evidence>
<dbReference type="Pfam" id="PF00876">
    <property type="entry name" value="Innexin"/>
    <property type="match status" value="1"/>
</dbReference>
<evidence type="ECO:0000313" key="14">
    <source>
        <dbReference type="WBParaSite" id="Gr19_v10_g10014.t1"/>
    </source>
</evidence>
<gene>
    <name evidence="12" type="primary">inx</name>
</gene>
<organism evidence="13 14">
    <name type="scientific">Globodera rostochiensis</name>
    <name type="common">Golden nematode worm</name>
    <name type="synonym">Heterodera rostochiensis</name>
    <dbReference type="NCBI Taxonomy" id="31243"/>
    <lineage>
        <taxon>Eukaryota</taxon>
        <taxon>Metazoa</taxon>
        <taxon>Ecdysozoa</taxon>
        <taxon>Nematoda</taxon>
        <taxon>Chromadorea</taxon>
        <taxon>Rhabditida</taxon>
        <taxon>Tylenchina</taxon>
        <taxon>Tylenchomorpha</taxon>
        <taxon>Tylenchoidea</taxon>
        <taxon>Heteroderidae</taxon>
        <taxon>Heteroderinae</taxon>
        <taxon>Globodera</taxon>
    </lineage>
</organism>
<dbReference type="GO" id="GO:0005921">
    <property type="term" value="C:gap junction"/>
    <property type="evidence" value="ECO:0007669"/>
    <property type="project" value="UniProtKB-SubCell"/>
</dbReference>
<evidence type="ECO:0000313" key="13">
    <source>
        <dbReference type="Proteomes" id="UP000887572"/>
    </source>
</evidence>
<evidence type="ECO:0000256" key="12">
    <source>
        <dbReference type="RuleBase" id="RU010713"/>
    </source>
</evidence>
<dbReference type="InterPro" id="IPR000990">
    <property type="entry name" value="Innexin"/>
</dbReference>
<keyword evidence="6" id="KW-0303">Gap junction</keyword>